<gene>
    <name evidence="3" type="ORF">pclt_cds_308</name>
</gene>
<evidence type="ECO:0000256" key="1">
    <source>
        <dbReference type="SAM" id="MobiDB-lite"/>
    </source>
</evidence>
<proteinExistence type="predicted"/>
<sequence>MPTSKASTRRVAVGSVGNSLVGFFLATMGVPPSPSLVLLGALRARLGGGLDSGAFSEAGGGAPRLRIVFSFFFQRFLSFLLTPLCLVWEPRDLFFHRRGHRRARASTCRAGPVPKRPTTTTFSSVGVIEPMPVFLLLQHRRDSDNTVEPSPSPTGRRQERTPRQESPNKGMKTKQTIKKGG</sequence>
<dbReference type="EMBL" id="MK174290">
    <property type="protein sequence ID" value="QBZ80906.1"/>
    <property type="molecule type" value="Genomic_DNA"/>
</dbReference>
<feature type="region of interest" description="Disordered" evidence="1">
    <location>
        <begin position="140"/>
        <end position="181"/>
    </location>
</feature>
<protein>
    <submittedName>
        <fullName evidence="3">Uncharacterized protein</fullName>
    </submittedName>
</protein>
<feature type="compositionally biased region" description="Polar residues" evidence="1">
    <location>
        <begin position="146"/>
        <end position="155"/>
    </location>
</feature>
<organism evidence="3 4">
    <name type="scientific">Pandoravirus celtis</name>
    <dbReference type="NCBI Taxonomy" id="2568002"/>
    <lineage>
        <taxon>Viruses</taxon>
        <taxon>Pandoravirus</taxon>
    </lineage>
</organism>
<dbReference type="Proteomes" id="UP001237152">
    <property type="component" value="Segment"/>
</dbReference>
<evidence type="ECO:0000313" key="4">
    <source>
        <dbReference type="Proteomes" id="UP001237152"/>
    </source>
</evidence>
<feature type="transmembrane region" description="Helical" evidence="2">
    <location>
        <begin position="67"/>
        <end position="88"/>
    </location>
</feature>
<evidence type="ECO:0000313" key="3">
    <source>
        <dbReference type="EMBL" id="QBZ80906.1"/>
    </source>
</evidence>
<reference evidence="3" key="1">
    <citation type="journal article" date="2019" name="Front. Microbiol.">
        <title>Pandoravirus Celtis Illustrates the Microevolution Processes at Work in the Giant Pandoraviridae Genomes.</title>
        <authorList>
            <person name="Legendre M."/>
            <person name="Alempic J.M."/>
            <person name="Philippe N."/>
            <person name="Lartigue A."/>
            <person name="Jeudy S."/>
            <person name="Poirot O."/>
            <person name="Ta N.T."/>
            <person name="Nin S."/>
            <person name="Coute Y."/>
            <person name="Abergel C."/>
            <person name="Claverie J.M."/>
        </authorList>
    </citation>
    <scope>NUCLEOTIDE SEQUENCE</scope>
</reference>
<keyword evidence="2" id="KW-0472">Membrane</keyword>
<keyword evidence="2" id="KW-0812">Transmembrane</keyword>
<accession>A0A4D6EGG6</accession>
<name>A0A4D6EGG6_9VIRU</name>
<keyword evidence="2" id="KW-1133">Transmembrane helix</keyword>
<evidence type="ECO:0000256" key="2">
    <source>
        <dbReference type="SAM" id="Phobius"/>
    </source>
</evidence>
<feature type="compositionally biased region" description="Basic residues" evidence="1">
    <location>
        <begin position="171"/>
        <end position="181"/>
    </location>
</feature>